<dbReference type="Proteomes" id="UP000507470">
    <property type="component" value="Unassembled WGS sequence"/>
</dbReference>
<dbReference type="InterPro" id="IPR035897">
    <property type="entry name" value="Toll_tir_struct_dom_sf"/>
</dbReference>
<reference evidence="9 10" key="1">
    <citation type="submission" date="2020-06" db="EMBL/GenBank/DDBJ databases">
        <authorList>
            <person name="Li R."/>
            <person name="Bekaert M."/>
        </authorList>
    </citation>
    <scope>NUCLEOTIDE SEQUENCE [LARGE SCALE GENOMIC DNA]</scope>
    <source>
        <strain evidence="10">wild</strain>
    </source>
</reference>
<proteinExistence type="inferred from homology"/>
<dbReference type="InterPro" id="IPR032675">
    <property type="entry name" value="LRR_dom_sf"/>
</dbReference>
<evidence type="ECO:0000256" key="2">
    <source>
        <dbReference type="ARBA" id="ARBA00009634"/>
    </source>
</evidence>
<dbReference type="GO" id="GO:0005886">
    <property type="term" value="C:plasma membrane"/>
    <property type="evidence" value="ECO:0007669"/>
    <property type="project" value="TreeGrafter"/>
</dbReference>
<organism evidence="9 10">
    <name type="scientific">Mytilus coruscus</name>
    <name type="common">Sea mussel</name>
    <dbReference type="NCBI Taxonomy" id="42192"/>
    <lineage>
        <taxon>Eukaryota</taxon>
        <taxon>Metazoa</taxon>
        <taxon>Spiralia</taxon>
        <taxon>Lophotrochozoa</taxon>
        <taxon>Mollusca</taxon>
        <taxon>Bivalvia</taxon>
        <taxon>Autobranchia</taxon>
        <taxon>Pteriomorphia</taxon>
        <taxon>Mytilida</taxon>
        <taxon>Mytiloidea</taxon>
        <taxon>Mytilidae</taxon>
        <taxon>Mytilinae</taxon>
        <taxon>Mytilus</taxon>
    </lineage>
</organism>
<accession>A0A6J8DLS6</accession>
<keyword evidence="6" id="KW-0472">Membrane</keyword>
<dbReference type="Gene3D" id="3.40.50.10140">
    <property type="entry name" value="Toll/interleukin-1 receptor homology (TIR) domain"/>
    <property type="match status" value="1"/>
</dbReference>
<sequence length="650" mass="75223">MDKYFYAALVLYVLFPFVKGLYTYCSPDGMKDLWCENTSSCYTNYHSKFGFDFINQCLACEAIPEWEIPLPNITYLSLDVEMESVFGTESLLVTDQSFSSSTYFRFEYADGYLTKFPRNICEFYIVFIDVSYNLFEEIGNISCLRILDTLKMNKNRVKFVSNKTFSEMPKLRYVDLSGNKISKLDFNILNYPRTNILYFYLNENNLHKLDIGNIIVPNNTFCMVSYKDNKHPIKISNSKNFNLAESNSYLCGDIDFSNVRLNIHPFMTLVTNPADLYKFVKCGKLEYRGATYNCDCTVAEFLPLKYNDFNRLFGGLLFKSTCHDPEPLRGISIKGLFYNRSLHHLMVCDVQDGCPKIGRCKCVCTSQPSTDSIIIDCSNQNCTDLPDVVPTTGHKIVLSMEGNQIQSVSSKYYFNAVKSLNLAGNPVQSFDESIGNFTNAVEIIITDHSLDSLPKSVQTLNPNVFWFGQKGIPCNCDNRWIGEWRKFKKALYPLYCSNYQNVSIEDFVSQPTDCDSKHVSLLPLYSLIPLIISLFLMWKLRHCRYDVEVIRSQFQPIDENIKRRWQTDVYISFDEDNDDVRWFVLRILDAFFRRKKISTYISCRDSLPGRTHEQNIVNNLHNCKYCLILQSSGMYDLDKSKSFTKGWNIN</sequence>
<evidence type="ECO:0000256" key="6">
    <source>
        <dbReference type="ARBA" id="ARBA00023136"/>
    </source>
</evidence>
<gene>
    <name evidence="9" type="ORF">MCOR_42241</name>
</gene>
<keyword evidence="5" id="KW-1133">Transmembrane helix</keyword>
<dbReference type="InterPro" id="IPR001611">
    <property type="entry name" value="Leu-rich_rpt"/>
</dbReference>
<name>A0A6J8DLS6_MYTCO</name>
<dbReference type="AlphaFoldDB" id="A0A6J8DLS6"/>
<dbReference type="GO" id="GO:0038023">
    <property type="term" value="F:signaling receptor activity"/>
    <property type="evidence" value="ECO:0007669"/>
    <property type="project" value="TreeGrafter"/>
</dbReference>
<dbReference type="Pfam" id="PF01582">
    <property type="entry name" value="TIR"/>
    <property type="match status" value="1"/>
</dbReference>
<evidence type="ECO:0000256" key="4">
    <source>
        <dbReference type="ARBA" id="ARBA00022729"/>
    </source>
</evidence>
<evidence type="ECO:0000259" key="8">
    <source>
        <dbReference type="PROSITE" id="PS50104"/>
    </source>
</evidence>
<evidence type="ECO:0000256" key="1">
    <source>
        <dbReference type="ARBA" id="ARBA00004167"/>
    </source>
</evidence>
<feature type="signal peptide" evidence="7">
    <location>
        <begin position="1"/>
        <end position="20"/>
    </location>
</feature>
<dbReference type="PANTHER" id="PTHR24365">
    <property type="entry name" value="TOLL-LIKE RECEPTOR"/>
    <property type="match status" value="1"/>
</dbReference>
<dbReference type="PANTHER" id="PTHR24365:SF541">
    <property type="entry name" value="PROTEIN TOLL-RELATED"/>
    <property type="match status" value="1"/>
</dbReference>
<feature type="chain" id="PRO_5026996304" description="TIR domain-containing protein" evidence="7">
    <location>
        <begin position="21"/>
        <end position="650"/>
    </location>
</feature>
<evidence type="ECO:0000256" key="3">
    <source>
        <dbReference type="ARBA" id="ARBA00022692"/>
    </source>
</evidence>
<keyword evidence="3" id="KW-0812">Transmembrane</keyword>
<comment type="subcellular location">
    <subcellularLocation>
        <location evidence="1">Membrane</location>
        <topology evidence="1">Single-pass membrane protein</topology>
    </subcellularLocation>
</comment>
<evidence type="ECO:0000256" key="5">
    <source>
        <dbReference type="ARBA" id="ARBA00022989"/>
    </source>
</evidence>
<dbReference type="SUPFAM" id="SSF52200">
    <property type="entry name" value="Toll/Interleukin receptor TIR domain"/>
    <property type="match status" value="1"/>
</dbReference>
<comment type="similarity">
    <text evidence="2">Belongs to the Toll-like receptor family.</text>
</comment>
<dbReference type="InterPro" id="IPR000157">
    <property type="entry name" value="TIR_dom"/>
</dbReference>
<evidence type="ECO:0000256" key="7">
    <source>
        <dbReference type="SAM" id="SignalP"/>
    </source>
</evidence>
<evidence type="ECO:0000313" key="10">
    <source>
        <dbReference type="Proteomes" id="UP000507470"/>
    </source>
</evidence>
<dbReference type="GO" id="GO:0007165">
    <property type="term" value="P:signal transduction"/>
    <property type="evidence" value="ECO:0007669"/>
    <property type="project" value="InterPro"/>
</dbReference>
<dbReference type="Pfam" id="PF13855">
    <property type="entry name" value="LRR_8"/>
    <property type="match status" value="1"/>
</dbReference>
<dbReference type="OrthoDB" id="676979at2759"/>
<feature type="domain" description="TIR" evidence="8">
    <location>
        <begin position="565"/>
        <end position="650"/>
    </location>
</feature>
<keyword evidence="10" id="KW-1185">Reference proteome</keyword>
<protein>
    <recommendedName>
        <fullName evidence="8">TIR domain-containing protein</fullName>
    </recommendedName>
</protein>
<evidence type="ECO:0000313" key="9">
    <source>
        <dbReference type="EMBL" id="CAC5408895.1"/>
    </source>
</evidence>
<keyword evidence="4 7" id="KW-0732">Signal</keyword>
<dbReference type="Gene3D" id="3.80.10.10">
    <property type="entry name" value="Ribonuclease Inhibitor"/>
    <property type="match status" value="2"/>
</dbReference>
<dbReference type="PROSITE" id="PS50104">
    <property type="entry name" value="TIR"/>
    <property type="match status" value="1"/>
</dbReference>
<dbReference type="SUPFAM" id="SSF52058">
    <property type="entry name" value="L domain-like"/>
    <property type="match status" value="1"/>
</dbReference>
<dbReference type="EMBL" id="CACVKT020007611">
    <property type="protein sequence ID" value="CAC5408895.1"/>
    <property type="molecule type" value="Genomic_DNA"/>
</dbReference>